<proteinExistence type="predicted"/>
<reference evidence="1" key="1">
    <citation type="submission" date="2018-05" db="EMBL/GenBank/DDBJ databases">
        <authorList>
            <person name="Lanie J.A."/>
            <person name="Ng W.-L."/>
            <person name="Kazmierczak K.M."/>
            <person name="Andrzejewski T.M."/>
            <person name="Davidsen T.M."/>
            <person name="Wayne K.J."/>
            <person name="Tettelin H."/>
            <person name="Glass J.I."/>
            <person name="Rusch D."/>
            <person name="Podicherti R."/>
            <person name="Tsui H.-C.T."/>
            <person name="Winkler M.E."/>
        </authorList>
    </citation>
    <scope>NUCLEOTIDE SEQUENCE</scope>
</reference>
<sequence length="70" mass="7560">MIGLIAILLTAVIIALISINMGVIGKLPNSEQSIADKTNVADAIDNLNTNLLEIEKKSEIIESIEKELNE</sequence>
<accession>A0A383DYB0</accession>
<dbReference type="AlphaFoldDB" id="A0A383DYB0"/>
<evidence type="ECO:0000313" key="1">
    <source>
        <dbReference type="EMBL" id="SVE49471.1"/>
    </source>
</evidence>
<dbReference type="EMBL" id="UINC01221224">
    <property type="protein sequence ID" value="SVE49471.1"/>
    <property type="molecule type" value="Genomic_DNA"/>
</dbReference>
<protein>
    <submittedName>
        <fullName evidence="1">Uncharacterized protein</fullName>
    </submittedName>
</protein>
<gene>
    <name evidence="1" type="ORF">METZ01_LOCUS502325</name>
</gene>
<name>A0A383DYB0_9ZZZZ</name>
<organism evidence="1">
    <name type="scientific">marine metagenome</name>
    <dbReference type="NCBI Taxonomy" id="408172"/>
    <lineage>
        <taxon>unclassified sequences</taxon>
        <taxon>metagenomes</taxon>
        <taxon>ecological metagenomes</taxon>
    </lineage>
</organism>